<comment type="caution">
    <text evidence="1">The sequence shown here is derived from an EMBL/GenBank/DDBJ whole genome shotgun (WGS) entry which is preliminary data.</text>
</comment>
<dbReference type="EMBL" id="QTSX02007196">
    <property type="protein sequence ID" value="KAJ9049826.1"/>
    <property type="molecule type" value="Genomic_DNA"/>
</dbReference>
<evidence type="ECO:0000313" key="1">
    <source>
        <dbReference type="EMBL" id="KAJ9049826.1"/>
    </source>
</evidence>
<gene>
    <name evidence="1" type="ORF">DSO57_1020504</name>
</gene>
<name>A0ACC2RII1_9FUNG</name>
<organism evidence="1 2">
    <name type="scientific">Entomophthora muscae</name>
    <dbReference type="NCBI Taxonomy" id="34485"/>
    <lineage>
        <taxon>Eukaryota</taxon>
        <taxon>Fungi</taxon>
        <taxon>Fungi incertae sedis</taxon>
        <taxon>Zoopagomycota</taxon>
        <taxon>Entomophthoromycotina</taxon>
        <taxon>Entomophthoromycetes</taxon>
        <taxon>Entomophthorales</taxon>
        <taxon>Entomophthoraceae</taxon>
        <taxon>Entomophthora</taxon>
    </lineage>
</organism>
<dbReference type="Proteomes" id="UP001165960">
    <property type="component" value="Unassembled WGS sequence"/>
</dbReference>
<keyword evidence="2" id="KW-1185">Reference proteome</keyword>
<accession>A0ACC2RII1</accession>
<sequence length="174" mass="18618">MPKTAFQTKLRGRPPAVCRPHGQLSGARQAHAYAQLPPPSQCLPTLTSPPAGDGTPLTAGPSTPAGWGNCSIGKPKKEISPNLKIGKSAAQIWNLPNLEGVDKQPSTTINASTAEVEFDYIKVPEDASIPCNVKDKNSLPVKPLPSQSQMRIPDNTKYLGFPVQCFALFMPYQG</sequence>
<protein>
    <submittedName>
        <fullName evidence="1">Uncharacterized protein</fullName>
    </submittedName>
</protein>
<proteinExistence type="predicted"/>
<reference evidence="1" key="1">
    <citation type="submission" date="2022-04" db="EMBL/GenBank/DDBJ databases">
        <title>Genome of the entomopathogenic fungus Entomophthora muscae.</title>
        <authorList>
            <person name="Elya C."/>
            <person name="Lovett B.R."/>
            <person name="Lee E."/>
            <person name="Macias A.M."/>
            <person name="Hajek A.E."/>
            <person name="De Bivort B.L."/>
            <person name="Kasson M.T."/>
            <person name="De Fine Licht H.H."/>
            <person name="Stajich J.E."/>
        </authorList>
    </citation>
    <scope>NUCLEOTIDE SEQUENCE</scope>
    <source>
        <strain evidence="1">Berkeley</strain>
    </source>
</reference>
<evidence type="ECO:0000313" key="2">
    <source>
        <dbReference type="Proteomes" id="UP001165960"/>
    </source>
</evidence>